<reference evidence="2" key="1">
    <citation type="submission" date="2009-11" db="EMBL/GenBank/DDBJ databases">
        <authorList>
            <consortium name="The Broad Institute Genome Sequencing Platform"/>
            <person name="Ward D."/>
            <person name="Feldgarden M."/>
            <person name="Earl A."/>
            <person name="Young S.K."/>
            <person name="Zeng Q."/>
            <person name="Koehrsen M."/>
            <person name="Alvarado L."/>
            <person name="Berlin A."/>
            <person name="Bochicchio J."/>
            <person name="Borenstein D."/>
            <person name="Chapman S.B."/>
            <person name="Chen Z."/>
            <person name="Engels R."/>
            <person name="Freedman E."/>
            <person name="Gellesch M."/>
            <person name="Goldberg J."/>
            <person name="Griggs A."/>
            <person name="Gujja S."/>
            <person name="Heilman E."/>
            <person name="Heiman D."/>
            <person name="Hepburn T."/>
            <person name="Howarth C."/>
            <person name="Jen D."/>
            <person name="Larson L."/>
            <person name="Lewis B."/>
            <person name="Mehta T."/>
            <person name="Park D."/>
            <person name="Pearson M."/>
            <person name="Roberts A."/>
            <person name="Saif S."/>
            <person name="Shea T."/>
            <person name="Shenoy N."/>
            <person name="Sisk P."/>
            <person name="Stolte C."/>
            <person name="Sykes S."/>
            <person name="Thomson T."/>
            <person name="Walk T."/>
            <person name="White J."/>
            <person name="Yandava C."/>
            <person name="Izard J."/>
            <person name="Baranova O.V."/>
            <person name="Blanton J.M."/>
            <person name="Tanner A.C."/>
            <person name="Dewhirst F.E."/>
            <person name="Haas B."/>
            <person name="Nusbaum C."/>
            <person name="Birren B."/>
        </authorList>
    </citation>
    <scope>NUCLEOTIDE SEQUENCE [LARGE SCALE GENOMIC DNA]</scope>
    <source>
        <strain evidence="2">1-1 BBBD Race 1</strain>
    </source>
</reference>
<reference evidence="3 4" key="3">
    <citation type="journal article" date="2017" name="G3 (Bethesda)">
        <title>Comparative analysis highlights variable genome content of wheat rusts and divergence of the mating loci.</title>
        <authorList>
            <person name="Cuomo C.A."/>
            <person name="Bakkeren G."/>
            <person name="Khalil H.B."/>
            <person name="Panwar V."/>
            <person name="Joly D."/>
            <person name="Linning R."/>
            <person name="Sakthikumar S."/>
            <person name="Song X."/>
            <person name="Adiconis X."/>
            <person name="Fan L."/>
            <person name="Goldberg J.M."/>
            <person name="Levin J.Z."/>
            <person name="Young S."/>
            <person name="Zeng Q."/>
            <person name="Anikster Y."/>
            <person name="Bruce M."/>
            <person name="Wang M."/>
            <person name="Yin C."/>
            <person name="McCallum B."/>
            <person name="Szabo L.J."/>
            <person name="Hulbert S."/>
            <person name="Chen X."/>
            <person name="Fellers J.P."/>
        </authorList>
    </citation>
    <scope>NUCLEOTIDE SEQUENCE</scope>
    <source>
        <strain evidence="3">isolate 1-1 / race 1 (BBBD)</strain>
        <strain evidence="4">Isolate 1-1 / race 1 (BBBD)</strain>
    </source>
</reference>
<keyword evidence="1" id="KW-0732">Signal</keyword>
<organism evidence="2">
    <name type="scientific">Puccinia triticina (isolate 1-1 / race 1 (BBBD))</name>
    <name type="common">Brown leaf rust fungus</name>
    <dbReference type="NCBI Taxonomy" id="630390"/>
    <lineage>
        <taxon>Eukaryota</taxon>
        <taxon>Fungi</taxon>
        <taxon>Dikarya</taxon>
        <taxon>Basidiomycota</taxon>
        <taxon>Pucciniomycotina</taxon>
        <taxon>Pucciniomycetes</taxon>
        <taxon>Pucciniales</taxon>
        <taxon>Pucciniaceae</taxon>
        <taxon>Puccinia</taxon>
    </lineage>
</organism>
<evidence type="ECO:0000313" key="4">
    <source>
        <dbReference type="Proteomes" id="UP000005240"/>
    </source>
</evidence>
<dbReference type="Proteomes" id="UP000005240">
    <property type="component" value="Unassembled WGS sequence"/>
</dbReference>
<name>A0A180GKC4_PUCT1</name>
<dbReference type="VEuPathDB" id="FungiDB:PTTG_27402"/>
<dbReference type="AlphaFoldDB" id="A0A180GKC4"/>
<feature type="signal peptide" evidence="1">
    <location>
        <begin position="1"/>
        <end position="23"/>
    </location>
</feature>
<reference evidence="2" key="2">
    <citation type="submission" date="2016-05" db="EMBL/GenBank/DDBJ databases">
        <title>Comparative analysis highlights variable genome content of wheat rusts and divergence of the mating loci.</title>
        <authorList>
            <person name="Cuomo C.A."/>
            <person name="Bakkeren G."/>
            <person name="Szabo L."/>
            <person name="Khalil H."/>
            <person name="Joly D."/>
            <person name="Goldberg J."/>
            <person name="Young S."/>
            <person name="Zeng Q."/>
            <person name="Fellers J."/>
        </authorList>
    </citation>
    <scope>NUCLEOTIDE SEQUENCE [LARGE SCALE GENOMIC DNA]</scope>
    <source>
        <strain evidence="2">1-1 BBBD Race 1</strain>
    </source>
</reference>
<evidence type="ECO:0008006" key="5">
    <source>
        <dbReference type="Google" id="ProtNLM"/>
    </source>
</evidence>
<evidence type="ECO:0000313" key="2">
    <source>
        <dbReference type="EMBL" id="OAV93125.1"/>
    </source>
</evidence>
<proteinExistence type="predicted"/>
<protein>
    <recommendedName>
        <fullName evidence="5">Single domain-containing protein</fullName>
    </recommendedName>
</protein>
<dbReference type="EnsemblFungi" id="PTTG_27402-t43_1">
    <property type="protein sequence ID" value="PTTG_27402-t43_1-p1"/>
    <property type="gene ID" value="PTTG_27402"/>
</dbReference>
<gene>
    <name evidence="2" type="ORF">PTTG_27402</name>
</gene>
<feature type="chain" id="PRO_5008109998" description="Single domain-containing protein" evidence="1">
    <location>
        <begin position="24"/>
        <end position="109"/>
    </location>
</feature>
<accession>A0A180GKC4</accession>
<evidence type="ECO:0000313" key="3">
    <source>
        <dbReference type="EnsemblFungi" id="PTTG_27402-t43_1-p1"/>
    </source>
</evidence>
<sequence>MQFLKLSVLTFLAATLGPIQVSGRCYGNKRPVSWCMSYRDEQQGPTVVSKECKLQLTPLDGRCEPAIRPRSVGRYCCPPDVRPNPDGSVDCNTFGPYASCQVECNNCTG</sequence>
<dbReference type="EMBL" id="ADAS02000054">
    <property type="protein sequence ID" value="OAV93125.1"/>
    <property type="molecule type" value="Genomic_DNA"/>
</dbReference>
<keyword evidence="4" id="KW-1185">Reference proteome</keyword>
<evidence type="ECO:0000256" key="1">
    <source>
        <dbReference type="SAM" id="SignalP"/>
    </source>
</evidence>
<reference evidence="3" key="4">
    <citation type="submission" date="2025-05" db="UniProtKB">
        <authorList>
            <consortium name="EnsemblFungi"/>
        </authorList>
    </citation>
    <scope>IDENTIFICATION</scope>
    <source>
        <strain evidence="3">isolate 1-1 / race 1 (BBBD)</strain>
    </source>
</reference>